<name>A0A6I4L3I1_9PSED</name>
<sequence>MKHYLFILLTLIPLLASAKPATELAGRYVLQGARETGSTLVLKDKGRFEATFAYGNLDGRVQGHWQRNKDTVTLTAEGHSDVAELFKSVPLAIGKHCLIRDMGDHKACYLRQPQLPYKAWHLGFFTPEHMDIWLETADVTDARGITVTQAMSGTVSSTGEVSGWPTKIGMGSGKYMSQLELPQSIFVRWQSLSEPQTYRATLEIPESARNLMLQQEEVDCVMGGRQSAYRDAVVIGLAPGGIVKLWVSGSCFKGSEVLRVQAEIEPKGPDQGQSDGQYALPLEPAAKAYIDQHGIPYGSW</sequence>
<proteinExistence type="predicted"/>
<dbReference type="InterPro" id="IPR021326">
    <property type="entry name" value="DUF2931"/>
</dbReference>
<dbReference type="Pfam" id="PF11153">
    <property type="entry name" value="DUF2931"/>
    <property type="match status" value="1"/>
</dbReference>
<protein>
    <submittedName>
        <fullName evidence="2">DUF2931 family protein</fullName>
    </submittedName>
</protein>
<keyword evidence="1" id="KW-0732">Signal</keyword>
<organism evidence="2 3">
    <name type="scientific">Pseudomonas xionganensis</name>
    <dbReference type="NCBI Taxonomy" id="2654845"/>
    <lineage>
        <taxon>Bacteria</taxon>
        <taxon>Pseudomonadati</taxon>
        <taxon>Pseudomonadota</taxon>
        <taxon>Gammaproteobacteria</taxon>
        <taxon>Pseudomonadales</taxon>
        <taxon>Pseudomonadaceae</taxon>
        <taxon>Pseudomonas</taxon>
    </lineage>
</organism>
<evidence type="ECO:0000313" key="2">
    <source>
        <dbReference type="EMBL" id="MVW76493.1"/>
    </source>
</evidence>
<dbReference type="AlphaFoldDB" id="A0A6I4L3I1"/>
<keyword evidence="3" id="KW-1185">Reference proteome</keyword>
<accession>A0A6I4L3I1</accession>
<evidence type="ECO:0000256" key="1">
    <source>
        <dbReference type="SAM" id="SignalP"/>
    </source>
</evidence>
<dbReference type="RefSeq" id="WP_160346745.1">
    <property type="nucleotide sequence ID" value="NZ_WKJZ01000002.1"/>
</dbReference>
<gene>
    <name evidence="2" type="ORF">GJV18_14325</name>
</gene>
<dbReference type="EMBL" id="WKJZ01000002">
    <property type="protein sequence ID" value="MVW76493.1"/>
    <property type="molecule type" value="Genomic_DNA"/>
</dbReference>
<comment type="caution">
    <text evidence="2">The sequence shown here is derived from an EMBL/GenBank/DDBJ whole genome shotgun (WGS) entry which is preliminary data.</text>
</comment>
<reference evidence="2 3" key="1">
    <citation type="submission" date="2019-11" db="EMBL/GenBank/DDBJ databases">
        <title>Pseudomonas flavidum sp. nov., isolated from Baiyang Lake.</title>
        <authorList>
            <person name="Zhao Y."/>
        </authorList>
    </citation>
    <scope>NUCLEOTIDE SEQUENCE [LARGE SCALE GENOMIC DNA]</scope>
    <source>
        <strain evidence="3">R-22-3 w-18</strain>
    </source>
</reference>
<dbReference type="Proteomes" id="UP000429555">
    <property type="component" value="Unassembled WGS sequence"/>
</dbReference>
<evidence type="ECO:0000313" key="3">
    <source>
        <dbReference type="Proteomes" id="UP000429555"/>
    </source>
</evidence>
<feature type="chain" id="PRO_5026135409" evidence="1">
    <location>
        <begin position="19"/>
        <end position="300"/>
    </location>
</feature>
<feature type="signal peptide" evidence="1">
    <location>
        <begin position="1"/>
        <end position="18"/>
    </location>
</feature>